<dbReference type="Proteomes" id="UP000745577">
    <property type="component" value="Unassembled WGS sequence"/>
</dbReference>
<name>A0A955I7I1_9BACT</name>
<keyword evidence="5" id="KW-0949">S-adenosyl-L-methionine</keyword>
<dbReference type="GO" id="GO:0009307">
    <property type="term" value="P:DNA restriction-modification system"/>
    <property type="evidence" value="ECO:0007669"/>
    <property type="project" value="UniProtKB-KW"/>
</dbReference>
<proteinExistence type="inferred from homology"/>
<evidence type="ECO:0000256" key="1">
    <source>
        <dbReference type="ARBA" id="ARBA00006594"/>
    </source>
</evidence>
<evidence type="ECO:0000256" key="6">
    <source>
        <dbReference type="ARBA" id="ARBA00022747"/>
    </source>
</evidence>
<dbReference type="Gene3D" id="3.40.50.150">
    <property type="entry name" value="Vaccinia Virus protein VP39"/>
    <property type="match status" value="1"/>
</dbReference>
<dbReference type="InterPro" id="IPR029063">
    <property type="entry name" value="SAM-dependent_MTases_sf"/>
</dbReference>
<dbReference type="Gene3D" id="1.20.1260.30">
    <property type="match status" value="1"/>
</dbReference>
<evidence type="ECO:0000256" key="3">
    <source>
        <dbReference type="ARBA" id="ARBA00022603"/>
    </source>
</evidence>
<evidence type="ECO:0000259" key="8">
    <source>
        <dbReference type="Pfam" id="PF02384"/>
    </source>
</evidence>
<feature type="domain" description="N6 adenine-specific DNA methyltransferase N-terminal" evidence="9">
    <location>
        <begin position="8"/>
        <end position="114"/>
    </location>
</feature>
<dbReference type="InterPro" id="IPR003356">
    <property type="entry name" value="DNA_methylase_A-5"/>
</dbReference>
<evidence type="ECO:0000256" key="4">
    <source>
        <dbReference type="ARBA" id="ARBA00022679"/>
    </source>
</evidence>
<keyword evidence="4" id="KW-0808">Transferase</keyword>
<evidence type="ECO:0000313" key="11">
    <source>
        <dbReference type="Proteomes" id="UP000745577"/>
    </source>
</evidence>
<reference evidence="10" key="1">
    <citation type="submission" date="2020-04" db="EMBL/GenBank/DDBJ databases">
        <authorList>
            <person name="Zhang T."/>
        </authorList>
    </citation>
    <scope>NUCLEOTIDE SEQUENCE</scope>
    <source>
        <strain evidence="10">HKST-UBA15</strain>
    </source>
</reference>
<dbReference type="PANTHER" id="PTHR42933:SF4">
    <property type="entry name" value="TYPE I RESTRICTION ENZYME ECOKI METHYLASE SUBUNIT"/>
    <property type="match status" value="1"/>
</dbReference>
<dbReference type="Pfam" id="PF12161">
    <property type="entry name" value="HsdM_N"/>
    <property type="match status" value="1"/>
</dbReference>
<comment type="catalytic activity">
    <reaction evidence="7">
        <text>a 2'-deoxyadenosine in DNA + S-adenosyl-L-methionine = an N(6)-methyl-2'-deoxyadenosine in DNA + S-adenosyl-L-homocysteine + H(+)</text>
        <dbReference type="Rhea" id="RHEA:15197"/>
        <dbReference type="Rhea" id="RHEA-COMP:12418"/>
        <dbReference type="Rhea" id="RHEA-COMP:12419"/>
        <dbReference type="ChEBI" id="CHEBI:15378"/>
        <dbReference type="ChEBI" id="CHEBI:57856"/>
        <dbReference type="ChEBI" id="CHEBI:59789"/>
        <dbReference type="ChEBI" id="CHEBI:90615"/>
        <dbReference type="ChEBI" id="CHEBI:90616"/>
        <dbReference type="EC" id="2.1.1.72"/>
    </reaction>
</comment>
<evidence type="ECO:0000259" key="9">
    <source>
        <dbReference type="Pfam" id="PF12161"/>
    </source>
</evidence>
<evidence type="ECO:0000256" key="5">
    <source>
        <dbReference type="ARBA" id="ARBA00022691"/>
    </source>
</evidence>
<comment type="caution">
    <text evidence="10">The sequence shown here is derived from an EMBL/GenBank/DDBJ whole genome shotgun (WGS) entry which is preliminary data.</text>
</comment>
<dbReference type="InterPro" id="IPR038333">
    <property type="entry name" value="T1MK-like_N_sf"/>
</dbReference>
<dbReference type="GO" id="GO:0003677">
    <property type="term" value="F:DNA binding"/>
    <property type="evidence" value="ECO:0007669"/>
    <property type="project" value="InterPro"/>
</dbReference>
<dbReference type="PROSITE" id="PS00092">
    <property type="entry name" value="N6_MTASE"/>
    <property type="match status" value="1"/>
</dbReference>
<sequence length="485" mass="55629">MKNNSSTLVQKVWSFCDTLRDDGVSYGDYVEQLTYLLFLKMADEQTKPPLNRPNIIPKGFDWESLIKLDGGELELHYRNVLQTLSKERGLLGVIFRKSQNKIQDPAKLKRLLKLIDEEVWVGLDVDIKGEIYEGLLEKNAQDTKSGAGQYFTPRALINAMVKVTNPKPEETIADPACGTGGFFLEAHDYITNNYNLDKAQKEFLKEKTFSGWDIVDNTARLCAMNLFLHGIGGEESPVTVSDSLMSDPGKRFDIVLTNPPFGKKSSVTITNGEGVSSKEQLSYEREDFWATTSNKQLNFLQHISTILKIDGRAAVVLPDNVLFEAGKGEIVRKKLLQQFNVHTILRLPTGIFYAQGVKANVVFFEKRKASEEPWTKEVWYYDLRTNMHFTLKERPLSAKELEDFIKSYNAEDLSTRKETERFKKYTYEELIKRDNTNLDIFWIKDDSLVDLENLPEPEILLEEIIDNLKNALEEFESVREEFDSK</sequence>
<dbReference type="Pfam" id="PF02384">
    <property type="entry name" value="N6_Mtase"/>
    <property type="match status" value="1"/>
</dbReference>
<evidence type="ECO:0000313" key="10">
    <source>
        <dbReference type="EMBL" id="MCA9380190.1"/>
    </source>
</evidence>
<dbReference type="InterPro" id="IPR051537">
    <property type="entry name" value="DNA_Adenine_Mtase"/>
</dbReference>
<keyword evidence="6" id="KW-0680">Restriction system</keyword>
<keyword evidence="3 10" id="KW-0489">Methyltransferase</keyword>
<dbReference type="AlphaFoldDB" id="A0A955I7I1"/>
<evidence type="ECO:0000256" key="7">
    <source>
        <dbReference type="ARBA" id="ARBA00047942"/>
    </source>
</evidence>
<dbReference type="GO" id="GO:0009007">
    <property type="term" value="F:site-specific DNA-methyltransferase (adenine-specific) activity"/>
    <property type="evidence" value="ECO:0007669"/>
    <property type="project" value="UniProtKB-EC"/>
</dbReference>
<accession>A0A955I7I1</accession>
<feature type="domain" description="DNA methylase adenine-specific" evidence="8">
    <location>
        <begin position="125"/>
        <end position="440"/>
    </location>
</feature>
<dbReference type="SUPFAM" id="SSF53335">
    <property type="entry name" value="S-adenosyl-L-methionine-dependent methyltransferases"/>
    <property type="match status" value="1"/>
</dbReference>
<dbReference type="EMBL" id="JAGQLL010000037">
    <property type="protein sequence ID" value="MCA9380190.1"/>
    <property type="molecule type" value="Genomic_DNA"/>
</dbReference>
<gene>
    <name evidence="10" type="ORF">KC675_03360</name>
</gene>
<comment type="similarity">
    <text evidence="1">Belongs to the N(4)/N(6)-methyltransferase family.</text>
</comment>
<evidence type="ECO:0000256" key="2">
    <source>
        <dbReference type="ARBA" id="ARBA00011900"/>
    </source>
</evidence>
<reference evidence="10" key="2">
    <citation type="journal article" date="2021" name="Microbiome">
        <title>Successional dynamics and alternative stable states in a saline activated sludge microbial community over 9 years.</title>
        <authorList>
            <person name="Wang Y."/>
            <person name="Ye J."/>
            <person name="Ju F."/>
            <person name="Liu L."/>
            <person name="Boyd J.A."/>
            <person name="Deng Y."/>
            <person name="Parks D.H."/>
            <person name="Jiang X."/>
            <person name="Yin X."/>
            <person name="Woodcroft B.J."/>
            <person name="Tyson G.W."/>
            <person name="Hugenholtz P."/>
            <person name="Polz M.F."/>
            <person name="Zhang T."/>
        </authorList>
    </citation>
    <scope>NUCLEOTIDE SEQUENCE</scope>
    <source>
        <strain evidence="10">HKST-UBA15</strain>
    </source>
</reference>
<protein>
    <recommendedName>
        <fullName evidence="2">site-specific DNA-methyltransferase (adenine-specific)</fullName>
        <ecNumber evidence="2">2.1.1.72</ecNumber>
    </recommendedName>
</protein>
<dbReference type="InterPro" id="IPR002052">
    <property type="entry name" value="DNA_methylase_N6_adenine_CS"/>
</dbReference>
<dbReference type="EC" id="2.1.1.72" evidence="2"/>
<dbReference type="PRINTS" id="PR00507">
    <property type="entry name" value="N12N6MTFRASE"/>
</dbReference>
<dbReference type="InterPro" id="IPR022749">
    <property type="entry name" value="D12N6_MeTrfase_N"/>
</dbReference>
<dbReference type="GO" id="GO:0032259">
    <property type="term" value="P:methylation"/>
    <property type="evidence" value="ECO:0007669"/>
    <property type="project" value="UniProtKB-KW"/>
</dbReference>
<dbReference type="PANTHER" id="PTHR42933">
    <property type="entry name" value="SLR6095 PROTEIN"/>
    <property type="match status" value="1"/>
</dbReference>
<organism evidence="10 11">
    <name type="scientific">Candidatus Dojkabacteria bacterium</name>
    <dbReference type="NCBI Taxonomy" id="2099670"/>
    <lineage>
        <taxon>Bacteria</taxon>
        <taxon>Candidatus Dojkabacteria</taxon>
    </lineage>
</organism>
<dbReference type="GO" id="GO:0008170">
    <property type="term" value="F:N-methyltransferase activity"/>
    <property type="evidence" value="ECO:0007669"/>
    <property type="project" value="InterPro"/>
</dbReference>